<dbReference type="OrthoDB" id="1925209at2759"/>
<evidence type="ECO:0000256" key="2">
    <source>
        <dbReference type="ARBA" id="ARBA00011738"/>
    </source>
</evidence>
<dbReference type="Gene3D" id="2.40.480.10">
    <property type="entry name" value="Allene oxide cyclase-like"/>
    <property type="match status" value="1"/>
</dbReference>
<gene>
    <name evidence="5" type="ORF">KC19_6G076300</name>
</gene>
<dbReference type="PANTHER" id="PTHR21495">
    <property type="entry name" value="NUCLEOPORIN-RELATED"/>
    <property type="match status" value="1"/>
</dbReference>
<sequence>MASNSLPVYTLCMLLVCISSLQTVVMANGSPKCDCRLCFTVYRHEIRGGPNNTILLTVGTSPAAWGSYVVYDNMMKEGQSADSTLLGKITGSAVVTSKGGILAGGIQTVFQHNFGPGSVYNGSSLNIIGTAATQTPPWELIVPGGTGCFRGYSGFVLAQPIPSATVGPLVVSKWDFCLFQQFHFKKDFHCPM</sequence>
<evidence type="ECO:0000256" key="1">
    <source>
        <dbReference type="ARBA" id="ARBA00010746"/>
    </source>
</evidence>
<dbReference type="GO" id="GO:0048046">
    <property type="term" value="C:apoplast"/>
    <property type="evidence" value="ECO:0007669"/>
    <property type="project" value="UniProtKB-SubCell"/>
</dbReference>
<keyword evidence="4" id="KW-0732">Signal</keyword>
<dbReference type="Pfam" id="PF03018">
    <property type="entry name" value="Dirigent"/>
    <property type="match status" value="1"/>
</dbReference>
<dbReference type="AlphaFoldDB" id="A0A8T0HGM9"/>
<proteinExistence type="inferred from homology"/>
<keyword evidence="3 4" id="KW-0964">Secreted</keyword>
<keyword evidence="6" id="KW-1185">Reference proteome</keyword>
<comment type="subcellular location">
    <subcellularLocation>
        <location evidence="4">Secreted</location>
        <location evidence="4">Extracellular space</location>
        <location evidence="4">Apoplast</location>
    </subcellularLocation>
</comment>
<organism evidence="5 6">
    <name type="scientific">Ceratodon purpureus</name>
    <name type="common">Fire moss</name>
    <name type="synonym">Dicranum purpureum</name>
    <dbReference type="NCBI Taxonomy" id="3225"/>
    <lineage>
        <taxon>Eukaryota</taxon>
        <taxon>Viridiplantae</taxon>
        <taxon>Streptophyta</taxon>
        <taxon>Embryophyta</taxon>
        <taxon>Bryophyta</taxon>
        <taxon>Bryophytina</taxon>
        <taxon>Bryopsida</taxon>
        <taxon>Dicranidae</taxon>
        <taxon>Pseudoditrichales</taxon>
        <taxon>Ditrichaceae</taxon>
        <taxon>Ceratodon</taxon>
    </lineage>
</organism>
<evidence type="ECO:0000256" key="3">
    <source>
        <dbReference type="ARBA" id="ARBA00022525"/>
    </source>
</evidence>
<dbReference type="GO" id="GO:0009699">
    <property type="term" value="P:phenylpropanoid biosynthetic process"/>
    <property type="evidence" value="ECO:0007669"/>
    <property type="project" value="UniProtKB-ARBA"/>
</dbReference>
<dbReference type="Proteomes" id="UP000822688">
    <property type="component" value="Chromosome 6"/>
</dbReference>
<accession>A0A8T0HGM9</accession>
<evidence type="ECO:0000256" key="4">
    <source>
        <dbReference type="RuleBase" id="RU363099"/>
    </source>
</evidence>
<comment type="similarity">
    <text evidence="1 4">Belongs to the plant dirigent protein family.</text>
</comment>
<evidence type="ECO:0000313" key="6">
    <source>
        <dbReference type="Proteomes" id="UP000822688"/>
    </source>
</evidence>
<reference evidence="5 6" key="1">
    <citation type="submission" date="2020-06" db="EMBL/GenBank/DDBJ databases">
        <title>WGS assembly of Ceratodon purpureus strain R40.</title>
        <authorList>
            <person name="Carey S.B."/>
            <person name="Jenkins J."/>
            <person name="Shu S."/>
            <person name="Lovell J.T."/>
            <person name="Sreedasyam A."/>
            <person name="Maumus F."/>
            <person name="Tiley G.P."/>
            <person name="Fernandez-Pozo N."/>
            <person name="Barry K."/>
            <person name="Chen C."/>
            <person name="Wang M."/>
            <person name="Lipzen A."/>
            <person name="Daum C."/>
            <person name="Saski C.A."/>
            <person name="Payton A.C."/>
            <person name="Mcbreen J.C."/>
            <person name="Conrad R.E."/>
            <person name="Kollar L.M."/>
            <person name="Olsson S."/>
            <person name="Huttunen S."/>
            <person name="Landis J.B."/>
            <person name="Wickett N.J."/>
            <person name="Johnson M.G."/>
            <person name="Rensing S.A."/>
            <person name="Grimwood J."/>
            <person name="Schmutz J."/>
            <person name="Mcdaniel S.F."/>
        </authorList>
    </citation>
    <scope>NUCLEOTIDE SEQUENCE [LARGE SCALE GENOMIC DNA]</scope>
    <source>
        <strain evidence="5 6">R40</strain>
    </source>
</reference>
<dbReference type="EMBL" id="CM026427">
    <property type="protein sequence ID" value="KAG0569239.1"/>
    <property type="molecule type" value="Genomic_DNA"/>
</dbReference>
<dbReference type="InterPro" id="IPR004265">
    <property type="entry name" value="Dirigent"/>
</dbReference>
<protein>
    <recommendedName>
        <fullName evidence="4">Dirigent protein</fullName>
    </recommendedName>
</protein>
<comment type="caution">
    <text evidence="5">The sequence shown here is derived from an EMBL/GenBank/DDBJ whole genome shotgun (WGS) entry which is preliminary data.</text>
</comment>
<dbReference type="InterPro" id="IPR044859">
    <property type="entry name" value="Allene_oxi_cyc_Dirigent"/>
</dbReference>
<comment type="subunit">
    <text evidence="2 4">Homodimer.</text>
</comment>
<feature type="signal peptide" evidence="4">
    <location>
        <begin position="1"/>
        <end position="27"/>
    </location>
</feature>
<feature type="chain" id="PRO_5035965514" description="Dirigent protein" evidence="4">
    <location>
        <begin position="28"/>
        <end position="192"/>
    </location>
</feature>
<evidence type="ECO:0000313" key="5">
    <source>
        <dbReference type="EMBL" id="KAG0569239.1"/>
    </source>
</evidence>
<keyword evidence="4" id="KW-0052">Apoplast</keyword>
<name>A0A8T0HGM9_CERPU</name>
<comment type="function">
    <text evidence="4">Dirigent proteins impart stereoselectivity on the phenoxy radical-coupling reaction, yielding optically active lignans from two molecules of coniferyl alcohol in the biosynthesis of lignans, flavonolignans, and alkaloids and thus plays a central role in plant secondary metabolism.</text>
</comment>